<keyword evidence="3" id="KW-1185">Reference proteome</keyword>
<reference evidence="2" key="1">
    <citation type="submission" date="2023-06" db="EMBL/GenBank/DDBJ databases">
        <authorList>
            <person name="Delattre M."/>
        </authorList>
    </citation>
    <scope>NUCLEOTIDE SEQUENCE</scope>
    <source>
        <strain evidence="2">AF72</strain>
    </source>
</reference>
<protein>
    <submittedName>
        <fullName evidence="2">Uncharacterized protein</fullName>
    </submittedName>
</protein>
<keyword evidence="1" id="KW-0732">Signal</keyword>
<proteinExistence type="predicted"/>
<accession>A0AA36G8T6</accession>
<feature type="non-terminal residue" evidence="2">
    <location>
        <position position="79"/>
    </location>
</feature>
<organism evidence="2 3">
    <name type="scientific">Mesorhabditis spiculigera</name>
    <dbReference type="NCBI Taxonomy" id="96644"/>
    <lineage>
        <taxon>Eukaryota</taxon>
        <taxon>Metazoa</taxon>
        <taxon>Ecdysozoa</taxon>
        <taxon>Nematoda</taxon>
        <taxon>Chromadorea</taxon>
        <taxon>Rhabditida</taxon>
        <taxon>Rhabditina</taxon>
        <taxon>Rhabditomorpha</taxon>
        <taxon>Rhabditoidea</taxon>
        <taxon>Rhabditidae</taxon>
        <taxon>Mesorhabditinae</taxon>
        <taxon>Mesorhabditis</taxon>
    </lineage>
</organism>
<name>A0AA36G8T6_9BILA</name>
<feature type="chain" id="PRO_5041303045" evidence="1">
    <location>
        <begin position="22"/>
        <end position="79"/>
    </location>
</feature>
<feature type="signal peptide" evidence="1">
    <location>
        <begin position="1"/>
        <end position="21"/>
    </location>
</feature>
<sequence>MNSRLSLIVLLLVALIAMTLAELAPDRPLIRAKRQYNYYGYGYRYPVGYALNTWSYSPYNYQIPDLHIASPYGPRNYPW</sequence>
<gene>
    <name evidence="2" type="ORF">MSPICULIGERA_LOCUS22313</name>
</gene>
<dbReference type="AlphaFoldDB" id="A0AA36G8T6"/>
<dbReference type="Proteomes" id="UP001177023">
    <property type="component" value="Unassembled WGS sequence"/>
</dbReference>
<evidence type="ECO:0000256" key="1">
    <source>
        <dbReference type="SAM" id="SignalP"/>
    </source>
</evidence>
<evidence type="ECO:0000313" key="2">
    <source>
        <dbReference type="EMBL" id="CAJ0584253.1"/>
    </source>
</evidence>
<evidence type="ECO:0000313" key="3">
    <source>
        <dbReference type="Proteomes" id="UP001177023"/>
    </source>
</evidence>
<comment type="caution">
    <text evidence="2">The sequence shown here is derived from an EMBL/GenBank/DDBJ whole genome shotgun (WGS) entry which is preliminary data.</text>
</comment>
<dbReference type="EMBL" id="CATQJA010002689">
    <property type="protein sequence ID" value="CAJ0584253.1"/>
    <property type="molecule type" value="Genomic_DNA"/>
</dbReference>